<keyword evidence="1" id="KW-0285">Flavoprotein</keyword>
<organism evidence="6 7">
    <name type="scientific">Plenodomus tracheiphilus IPT5</name>
    <dbReference type="NCBI Taxonomy" id="1408161"/>
    <lineage>
        <taxon>Eukaryota</taxon>
        <taxon>Fungi</taxon>
        <taxon>Dikarya</taxon>
        <taxon>Ascomycota</taxon>
        <taxon>Pezizomycotina</taxon>
        <taxon>Dothideomycetes</taxon>
        <taxon>Pleosporomycetidae</taxon>
        <taxon>Pleosporales</taxon>
        <taxon>Pleosporineae</taxon>
        <taxon>Leptosphaeriaceae</taxon>
        <taxon>Plenodomus</taxon>
    </lineage>
</organism>
<keyword evidence="4" id="KW-1133">Transmembrane helix</keyword>
<evidence type="ECO:0000256" key="4">
    <source>
        <dbReference type="SAM" id="Phobius"/>
    </source>
</evidence>
<dbReference type="PANTHER" id="PTHR46865:SF7">
    <property type="entry name" value="MONOOXYGENASE, PUTATIVE (AFU_ORTHOLOGUE AFUA_8G07040)-RELATED"/>
    <property type="match status" value="1"/>
</dbReference>
<dbReference type="InterPro" id="IPR036188">
    <property type="entry name" value="FAD/NAD-bd_sf"/>
</dbReference>
<dbReference type="GO" id="GO:0016491">
    <property type="term" value="F:oxidoreductase activity"/>
    <property type="evidence" value="ECO:0007669"/>
    <property type="project" value="UniProtKB-KW"/>
</dbReference>
<accession>A0A6A7BL34</accession>
<reference evidence="6" key="1">
    <citation type="submission" date="2020-01" db="EMBL/GenBank/DDBJ databases">
        <authorList>
            <consortium name="DOE Joint Genome Institute"/>
            <person name="Haridas S."/>
            <person name="Albert R."/>
            <person name="Binder M."/>
            <person name="Bloem J."/>
            <person name="Labutti K."/>
            <person name="Salamov A."/>
            <person name="Andreopoulos B."/>
            <person name="Baker S.E."/>
            <person name="Barry K."/>
            <person name="Bills G."/>
            <person name="Bluhm B.H."/>
            <person name="Cannon C."/>
            <person name="Castanera R."/>
            <person name="Culley D.E."/>
            <person name="Daum C."/>
            <person name="Ezra D."/>
            <person name="Gonzalez J.B."/>
            <person name="Henrissat B."/>
            <person name="Kuo A."/>
            <person name="Liang C."/>
            <person name="Lipzen A."/>
            <person name="Lutzoni F."/>
            <person name="Magnuson J."/>
            <person name="Mondo S."/>
            <person name="Nolan M."/>
            <person name="Ohm R."/>
            <person name="Pangilinan J."/>
            <person name="Park H.-J."/>
            <person name="Ramirez L."/>
            <person name="Alfaro M."/>
            <person name="Sun H."/>
            <person name="Tritt A."/>
            <person name="Yoshinaga Y."/>
            <person name="Zwiers L.-H."/>
            <person name="Turgeon B.G."/>
            <person name="Goodwin S.B."/>
            <person name="Spatafora J.W."/>
            <person name="Crous P.W."/>
            <person name="Grigoriev I.V."/>
        </authorList>
    </citation>
    <scope>NUCLEOTIDE SEQUENCE</scope>
    <source>
        <strain evidence="6">IPT5</strain>
    </source>
</reference>
<proteinExistence type="predicted"/>
<evidence type="ECO:0000256" key="2">
    <source>
        <dbReference type="ARBA" id="ARBA00022827"/>
    </source>
</evidence>
<evidence type="ECO:0000256" key="1">
    <source>
        <dbReference type="ARBA" id="ARBA00022630"/>
    </source>
</evidence>
<dbReference type="InterPro" id="IPR051704">
    <property type="entry name" value="FAD_aromatic-hydroxylase"/>
</dbReference>
<sequence length="450" mass="49284">MAASILATGSKAPLNVLIVGAGVCGPAFALMLMKSNPSHNITIIERSASLRTGGQQIDLNNQSISIINKLGLLDAIRAFCVKESGMEIVDKNGKSIMQFGIKAAGAKQGPTLTQEFEFMRGDLVNLFVTETEKERQKAEQSGLKKGSLTYLFNTTITVLSPSTKTPGVNVTFSSSHATHYDLVVAADGQGSRTRKLAFGEEINTPAFNSLNIHAAFYNIPRQPTETSLARVYMGPNRRLYLIRTGNRPKTQIYQFLVNASPEESSYMKKTYRHPLAEQKAAWTALFMGAGWETPRFLKGMETTEDFYACEIGQVKMPGQVLHKDRVVLVGDAGYCPSPFTGMGTTLSLIGAYVLAGELGRSGASVEEALERYQEIMKTPVEECQKLTPGFRGGIYPTSAWGIWVVNSLLWGMACLRVDKVLGWVAGFFPDAKMAWKLPEYEEVMSEERGG</sequence>
<evidence type="ECO:0000313" key="7">
    <source>
        <dbReference type="Proteomes" id="UP000799423"/>
    </source>
</evidence>
<evidence type="ECO:0000313" key="6">
    <source>
        <dbReference type="EMBL" id="KAF2856093.1"/>
    </source>
</evidence>
<protein>
    <submittedName>
        <fullName evidence="6">FAD/NAD(P)-binding domain-containing protein</fullName>
    </submittedName>
</protein>
<evidence type="ECO:0000259" key="5">
    <source>
        <dbReference type="Pfam" id="PF01494"/>
    </source>
</evidence>
<evidence type="ECO:0000256" key="3">
    <source>
        <dbReference type="ARBA" id="ARBA00023002"/>
    </source>
</evidence>
<dbReference type="OrthoDB" id="655030at2759"/>
<dbReference type="Proteomes" id="UP000799423">
    <property type="component" value="Unassembled WGS sequence"/>
</dbReference>
<feature type="domain" description="FAD-binding" evidence="5">
    <location>
        <begin position="15"/>
        <end position="374"/>
    </location>
</feature>
<dbReference type="EMBL" id="MU006289">
    <property type="protein sequence ID" value="KAF2856093.1"/>
    <property type="molecule type" value="Genomic_DNA"/>
</dbReference>
<dbReference type="Gene3D" id="3.50.50.60">
    <property type="entry name" value="FAD/NAD(P)-binding domain"/>
    <property type="match status" value="1"/>
</dbReference>
<dbReference type="PRINTS" id="PR00420">
    <property type="entry name" value="RNGMNOXGNASE"/>
</dbReference>
<dbReference type="AlphaFoldDB" id="A0A6A7BL34"/>
<dbReference type="PANTHER" id="PTHR46865">
    <property type="entry name" value="OXIDOREDUCTASE-RELATED"/>
    <property type="match status" value="1"/>
</dbReference>
<dbReference type="Pfam" id="PF01494">
    <property type="entry name" value="FAD_binding_3"/>
    <property type="match status" value="1"/>
</dbReference>
<keyword evidence="4" id="KW-0472">Membrane</keyword>
<gene>
    <name evidence="6" type="ORF">T440DRAFT_384458</name>
</gene>
<dbReference type="SUPFAM" id="SSF51905">
    <property type="entry name" value="FAD/NAD(P)-binding domain"/>
    <property type="match status" value="1"/>
</dbReference>
<keyword evidence="7" id="KW-1185">Reference proteome</keyword>
<keyword evidence="2" id="KW-0274">FAD</keyword>
<keyword evidence="3" id="KW-0560">Oxidoreductase</keyword>
<dbReference type="GO" id="GO:0071949">
    <property type="term" value="F:FAD binding"/>
    <property type="evidence" value="ECO:0007669"/>
    <property type="project" value="InterPro"/>
</dbReference>
<feature type="transmembrane region" description="Helical" evidence="4">
    <location>
        <begin position="12"/>
        <end position="33"/>
    </location>
</feature>
<name>A0A6A7BL34_9PLEO</name>
<keyword evidence="4" id="KW-0812">Transmembrane</keyword>
<dbReference type="InterPro" id="IPR002938">
    <property type="entry name" value="FAD-bd"/>
</dbReference>